<feature type="region of interest" description="Disordered" evidence="1">
    <location>
        <begin position="1"/>
        <end position="80"/>
    </location>
</feature>
<feature type="compositionally biased region" description="Polar residues" evidence="1">
    <location>
        <begin position="38"/>
        <end position="47"/>
    </location>
</feature>
<proteinExistence type="predicted"/>
<keyword evidence="2" id="KW-0812">Transmembrane</keyword>
<accession>A0A6B2LFC7</accession>
<organism evidence="3">
    <name type="scientific">Arcella intermedia</name>
    <dbReference type="NCBI Taxonomy" id="1963864"/>
    <lineage>
        <taxon>Eukaryota</taxon>
        <taxon>Amoebozoa</taxon>
        <taxon>Tubulinea</taxon>
        <taxon>Elardia</taxon>
        <taxon>Arcellinida</taxon>
        <taxon>Sphaerothecina</taxon>
        <taxon>Arcellidae</taxon>
        <taxon>Arcella</taxon>
    </lineage>
</organism>
<feature type="compositionally biased region" description="Basic and acidic residues" evidence="1">
    <location>
        <begin position="1"/>
        <end position="16"/>
    </location>
</feature>
<evidence type="ECO:0000256" key="1">
    <source>
        <dbReference type="SAM" id="MobiDB-lite"/>
    </source>
</evidence>
<reference evidence="3" key="1">
    <citation type="journal article" date="2020" name="J. Eukaryot. Microbiol.">
        <title>De novo Sequencing, Assembly and Annotation of the Transcriptome for the Free-Living Testate Amoeba Arcella intermedia.</title>
        <authorList>
            <person name="Ribeiro G.M."/>
            <person name="Porfirio-Sousa A.L."/>
            <person name="Maurer-Alcala X.X."/>
            <person name="Katz L.A."/>
            <person name="Lahr D.J.G."/>
        </authorList>
    </citation>
    <scope>NUCLEOTIDE SEQUENCE</scope>
</reference>
<keyword evidence="2" id="KW-0472">Membrane</keyword>
<evidence type="ECO:0000256" key="2">
    <source>
        <dbReference type="SAM" id="Phobius"/>
    </source>
</evidence>
<name>A0A6B2LFC7_9EUKA</name>
<protein>
    <submittedName>
        <fullName evidence="3">Uncharacterized protein</fullName>
    </submittedName>
</protein>
<dbReference type="EMBL" id="GIBP01006803">
    <property type="protein sequence ID" value="NDV35772.1"/>
    <property type="molecule type" value="Transcribed_RNA"/>
</dbReference>
<sequence length="116" mass="13011">MNKQENKQVHLSETSKDQQGNLGLGQSGELAEQHTDLSQEIENSSTVVPPVSEHNQARIKKLKKKPREDPNVPSQSNKSQKKDLFLASKVSTTQNIQFLGLCIVLGLLIAYFFLFF</sequence>
<keyword evidence="2" id="KW-1133">Transmembrane helix</keyword>
<feature type="transmembrane region" description="Helical" evidence="2">
    <location>
        <begin position="96"/>
        <end position="114"/>
    </location>
</feature>
<dbReference type="AlphaFoldDB" id="A0A6B2LFC7"/>
<evidence type="ECO:0000313" key="3">
    <source>
        <dbReference type="EMBL" id="NDV35772.1"/>
    </source>
</evidence>